<dbReference type="InterPro" id="IPR025406">
    <property type="entry name" value="DUF4132"/>
</dbReference>
<dbReference type="GO" id="GO:0003779">
    <property type="term" value="F:actin binding"/>
    <property type="evidence" value="ECO:0007669"/>
    <property type="project" value="InterPro"/>
</dbReference>
<dbReference type="InterPro" id="IPR003124">
    <property type="entry name" value="WH2_dom"/>
</dbReference>
<keyword evidence="3" id="KW-1185">Reference proteome</keyword>
<feature type="domain" description="WH2" evidence="1">
    <location>
        <begin position="433"/>
        <end position="451"/>
    </location>
</feature>
<dbReference type="PROSITE" id="PS51082">
    <property type="entry name" value="WH2"/>
    <property type="match status" value="1"/>
</dbReference>
<dbReference type="InterPro" id="IPR056639">
    <property type="entry name" value="DUF7737"/>
</dbReference>
<comment type="caution">
    <text evidence="2">The sequence shown here is derived from an EMBL/GenBank/DDBJ whole genome shotgun (WGS) entry which is preliminary data.</text>
</comment>
<dbReference type="Pfam" id="PF24879">
    <property type="entry name" value="DUF7737"/>
    <property type="match status" value="1"/>
</dbReference>
<dbReference type="AlphaFoldDB" id="A0A5M3VSP1"/>
<evidence type="ECO:0000259" key="1">
    <source>
        <dbReference type="PROSITE" id="PS51082"/>
    </source>
</evidence>
<organism evidence="2 3">
    <name type="scientific">Acrocarpospora corrugata</name>
    <dbReference type="NCBI Taxonomy" id="35763"/>
    <lineage>
        <taxon>Bacteria</taxon>
        <taxon>Bacillati</taxon>
        <taxon>Actinomycetota</taxon>
        <taxon>Actinomycetes</taxon>
        <taxon>Streptosporangiales</taxon>
        <taxon>Streptosporangiaceae</taxon>
        <taxon>Acrocarpospora</taxon>
    </lineage>
</organism>
<dbReference type="Pfam" id="PF13569">
    <property type="entry name" value="DUF4132"/>
    <property type="match status" value="1"/>
</dbReference>
<protein>
    <recommendedName>
        <fullName evidence="1">WH2 domain-containing protein</fullName>
    </recommendedName>
</protein>
<sequence length="817" mass="90933">MGVVDELPAEHRAWLNGLDQASLDVFAQLDAVYEYRYVSPQPTLADTPMGKLAQDWGDAEWRAMGVWAQLRMHILWQRQNGPGYCWILMTVPTAVARRKLGWTPAEIDLLWRTAAVPPGNAQQREELFKVPVAVLKRLSTAEREPYLEHLRRADTYLNEHEWTAKWSARRFLDDVLSEHSGGDAAASAKALLTTHDEFAVLLAEEYAVRLGAADVLPLLRHWTTATSARPSAKWLKQAAALGTPDAVAVAREVLGRIPAHREKVERRRHDDYEWTVITYLHERTAMILRGMVWTCEPIDEPWVTPLLGDVAVATGTGIGGAGANARSELLANAAIGVLARRGGLEVVSQLARVQAKVRKKTILAGVTRTLDAVAVQTGLSPEQLLERTVPTFGLGPDGTRTEHGLRLGIDGVVDFVDPAGKIRKTIPKAVREEHAELLAEIKATAKELKKALPAERFRIERALATERQWRWHEVCEFYLDHPITGQYGRSLIWEVLQGPSGLPVQVDGVWELTDPAGHRIQPRPETPVHIWHPISHTMDEVRTWRDHLIETGLRQPFKQAFREVYLLTPAEEETRDHSRRFTGHLLRYGQAKALLTERGWTGMSLGHWGWEYGSDQADATKALPGGRTAHWDFHLDEGSAERDNVGTVSICVSGHLRFTDDRGATIPLAQLDPLALSEALRDADLAVGVASTGLDPEGTGEYWQSYGFGDLPETAQIRRDALTRLLPRLAIADRCTLTDRFLHVRGDLRTYKIHLGSGNILMEPNDAYLCIVSRGSGDQLFLPFEENGGMLSIILSKAFLLAADTAITDPSITRQLT</sequence>
<evidence type="ECO:0000313" key="2">
    <source>
        <dbReference type="EMBL" id="GER99764.1"/>
    </source>
</evidence>
<dbReference type="EMBL" id="BLAD01000041">
    <property type="protein sequence ID" value="GER99764.1"/>
    <property type="molecule type" value="Genomic_DNA"/>
</dbReference>
<accession>A0A5M3VSP1</accession>
<gene>
    <name evidence="2" type="ORF">Acor_18280</name>
</gene>
<dbReference type="Proteomes" id="UP000334990">
    <property type="component" value="Unassembled WGS sequence"/>
</dbReference>
<dbReference type="RefSeq" id="WP_155336139.1">
    <property type="nucleotide sequence ID" value="NZ_BAAABN010000020.1"/>
</dbReference>
<proteinExistence type="predicted"/>
<reference evidence="2 3" key="1">
    <citation type="submission" date="2019-10" db="EMBL/GenBank/DDBJ databases">
        <title>Whole genome shotgun sequence of Acrocarpospora corrugata NBRC 13972.</title>
        <authorList>
            <person name="Ichikawa N."/>
            <person name="Kimura A."/>
            <person name="Kitahashi Y."/>
            <person name="Komaki H."/>
            <person name="Oguchi A."/>
        </authorList>
    </citation>
    <scope>NUCLEOTIDE SEQUENCE [LARGE SCALE GENOMIC DNA]</scope>
    <source>
        <strain evidence="2 3">NBRC 13972</strain>
    </source>
</reference>
<evidence type="ECO:0000313" key="3">
    <source>
        <dbReference type="Proteomes" id="UP000334990"/>
    </source>
</evidence>
<dbReference type="OrthoDB" id="9763697at2"/>
<name>A0A5M3VSP1_9ACTN</name>